<keyword evidence="3" id="KW-1185">Reference proteome</keyword>
<name>A0A194Q0X2_PAPXU</name>
<evidence type="ECO:0000256" key="1">
    <source>
        <dbReference type="SAM" id="MobiDB-lite"/>
    </source>
</evidence>
<reference evidence="2 3" key="1">
    <citation type="journal article" date="2015" name="Nat. Commun.">
        <title>Outbred genome sequencing and CRISPR/Cas9 gene editing in butterflies.</title>
        <authorList>
            <person name="Li X."/>
            <person name="Fan D."/>
            <person name="Zhang W."/>
            <person name="Liu G."/>
            <person name="Zhang L."/>
            <person name="Zhao L."/>
            <person name="Fang X."/>
            <person name="Chen L."/>
            <person name="Dong Y."/>
            <person name="Chen Y."/>
            <person name="Ding Y."/>
            <person name="Zhao R."/>
            <person name="Feng M."/>
            <person name="Zhu Y."/>
            <person name="Feng Y."/>
            <person name="Jiang X."/>
            <person name="Zhu D."/>
            <person name="Xiang H."/>
            <person name="Feng X."/>
            <person name="Li S."/>
            <person name="Wang J."/>
            <person name="Zhang G."/>
            <person name="Kronforst M.R."/>
            <person name="Wang W."/>
        </authorList>
    </citation>
    <scope>NUCLEOTIDE SEQUENCE [LARGE SCALE GENOMIC DNA]</scope>
    <source>
        <strain evidence="2">Ya'a_city_454_Px</strain>
        <tissue evidence="2">Whole body</tissue>
    </source>
</reference>
<proteinExistence type="predicted"/>
<protein>
    <submittedName>
        <fullName evidence="2">Uncharacterized protein</fullName>
    </submittedName>
</protein>
<organism evidence="2 3">
    <name type="scientific">Papilio xuthus</name>
    <name type="common">Asian swallowtail butterfly</name>
    <dbReference type="NCBI Taxonomy" id="66420"/>
    <lineage>
        <taxon>Eukaryota</taxon>
        <taxon>Metazoa</taxon>
        <taxon>Ecdysozoa</taxon>
        <taxon>Arthropoda</taxon>
        <taxon>Hexapoda</taxon>
        <taxon>Insecta</taxon>
        <taxon>Pterygota</taxon>
        <taxon>Neoptera</taxon>
        <taxon>Endopterygota</taxon>
        <taxon>Lepidoptera</taxon>
        <taxon>Glossata</taxon>
        <taxon>Ditrysia</taxon>
        <taxon>Papilionoidea</taxon>
        <taxon>Papilionidae</taxon>
        <taxon>Papilioninae</taxon>
        <taxon>Papilio</taxon>
    </lineage>
</organism>
<dbReference type="EMBL" id="KQ459583">
    <property type="protein sequence ID" value="KPI98644.1"/>
    <property type="molecule type" value="Genomic_DNA"/>
</dbReference>
<accession>A0A194Q0X2</accession>
<evidence type="ECO:0000313" key="2">
    <source>
        <dbReference type="EMBL" id="KPI98644.1"/>
    </source>
</evidence>
<evidence type="ECO:0000313" key="3">
    <source>
        <dbReference type="Proteomes" id="UP000053268"/>
    </source>
</evidence>
<feature type="compositionally biased region" description="Basic and acidic residues" evidence="1">
    <location>
        <begin position="122"/>
        <end position="134"/>
    </location>
</feature>
<feature type="region of interest" description="Disordered" evidence="1">
    <location>
        <begin position="122"/>
        <end position="142"/>
    </location>
</feature>
<dbReference type="AlphaFoldDB" id="A0A194Q0X2"/>
<dbReference type="Proteomes" id="UP000053268">
    <property type="component" value="Unassembled WGS sequence"/>
</dbReference>
<sequence length="193" mass="21652">MWQKKGGQLSWCREVLTNPALVFSWPLCFHTICTARGRRHKVVLGLRQKRSPKSLGAFFCQSIACSSRKSSSTATCQRCLGRPIGNMISWYLIFALLVATSVCQGPSYDGSKPIGYPAFEEKAKESTSARDEPRMAPGTTTMSTPVIATRLPIGAFRDRSLLETLSKLPLDKQPVWLENWKKLEENRPIPKTY</sequence>
<gene>
    <name evidence="2" type="ORF">RR46_04617</name>
</gene>